<keyword evidence="5 10" id="KW-0547">Nucleotide-binding</keyword>
<dbReference type="EC" id="6.1.1.14" evidence="10"/>
<keyword evidence="6 10" id="KW-0067">ATP-binding</keyword>
<dbReference type="InterPro" id="IPR008909">
    <property type="entry name" value="DALR_anticod-bd"/>
</dbReference>
<dbReference type="GO" id="GO:0006420">
    <property type="term" value="P:arginyl-tRNA aminoacylation"/>
    <property type="evidence" value="ECO:0007669"/>
    <property type="project" value="InterPro"/>
</dbReference>
<comment type="subcellular location">
    <subcellularLocation>
        <location evidence="1 10">Cytoplasm</location>
    </subcellularLocation>
</comment>
<dbReference type="STRING" id="596151.DesfrDRAFT_0230"/>
<evidence type="ECO:0000256" key="4">
    <source>
        <dbReference type="ARBA" id="ARBA00022598"/>
    </source>
</evidence>
<evidence type="ECO:0000259" key="11">
    <source>
        <dbReference type="Pfam" id="PF05746"/>
    </source>
</evidence>
<dbReference type="PANTHER" id="PTHR30075">
    <property type="entry name" value="GLYCYL-TRNA SYNTHETASE"/>
    <property type="match status" value="1"/>
</dbReference>
<feature type="domain" description="DALR anticodon binding" evidence="11">
    <location>
        <begin position="585"/>
        <end position="682"/>
    </location>
</feature>
<evidence type="ECO:0000256" key="7">
    <source>
        <dbReference type="ARBA" id="ARBA00022917"/>
    </source>
</evidence>
<keyword evidence="4 10" id="KW-0436">Ligase</keyword>
<keyword evidence="8 10" id="KW-0030">Aminoacyl-tRNA synthetase</keyword>
<dbReference type="Pfam" id="PF05746">
    <property type="entry name" value="DALR_1"/>
    <property type="match status" value="1"/>
</dbReference>
<protein>
    <recommendedName>
        <fullName evidence="10">Glycine--tRNA ligase beta subunit</fullName>
        <ecNumber evidence="10">6.1.1.14</ecNumber>
    </recommendedName>
    <alternativeName>
        <fullName evidence="10">Glycyl-tRNA synthetase beta subunit</fullName>
        <shortName evidence="10">GlyRS</shortName>
    </alternativeName>
</protein>
<dbReference type="HAMAP" id="MF_00255">
    <property type="entry name" value="Gly_tRNA_synth_beta"/>
    <property type="match status" value="1"/>
</dbReference>
<evidence type="ECO:0000256" key="8">
    <source>
        <dbReference type="ARBA" id="ARBA00023146"/>
    </source>
</evidence>
<dbReference type="EMBL" id="AECZ01000001">
    <property type="protein sequence ID" value="EFL53182.1"/>
    <property type="molecule type" value="Genomic_DNA"/>
</dbReference>
<evidence type="ECO:0000256" key="6">
    <source>
        <dbReference type="ARBA" id="ARBA00022840"/>
    </source>
</evidence>
<dbReference type="Pfam" id="PF02092">
    <property type="entry name" value="tRNA_synt_2f"/>
    <property type="match status" value="1"/>
</dbReference>
<evidence type="ECO:0000256" key="5">
    <source>
        <dbReference type="ARBA" id="ARBA00022741"/>
    </source>
</evidence>
<dbReference type="GO" id="GO:0006426">
    <property type="term" value="P:glycyl-tRNA aminoacylation"/>
    <property type="evidence" value="ECO:0007669"/>
    <property type="project" value="UniProtKB-UniRule"/>
</dbReference>
<dbReference type="GO" id="GO:0004820">
    <property type="term" value="F:glycine-tRNA ligase activity"/>
    <property type="evidence" value="ECO:0007669"/>
    <property type="project" value="UniProtKB-UniRule"/>
</dbReference>
<dbReference type="PRINTS" id="PR01045">
    <property type="entry name" value="TRNASYNTHGB"/>
</dbReference>
<dbReference type="eggNOG" id="COG0751">
    <property type="taxonomic scope" value="Bacteria"/>
</dbReference>
<reference evidence="12 13" key="1">
    <citation type="submission" date="2010-08" db="EMBL/GenBank/DDBJ databases">
        <title>The draft genome of Desulfovibrio fructosovorans JJ.</title>
        <authorList>
            <consortium name="US DOE Joint Genome Institute (JGI-PGF)"/>
            <person name="Lucas S."/>
            <person name="Copeland A."/>
            <person name="Lapidus A."/>
            <person name="Cheng J.-F."/>
            <person name="Bruce D."/>
            <person name="Goodwin L."/>
            <person name="Pitluck S."/>
            <person name="Land M.L."/>
            <person name="Hauser L."/>
            <person name="Chang Y.-J."/>
            <person name="Jeffries C."/>
            <person name="Wall J.D."/>
            <person name="Stahl D.A."/>
            <person name="Arkin A.P."/>
            <person name="Dehal P."/>
            <person name="Stolyar S.M."/>
            <person name="Hazen T.C."/>
            <person name="Woyke T.J."/>
        </authorList>
    </citation>
    <scope>NUCLEOTIDE SEQUENCE [LARGE SCALE GENOMIC DNA]</scope>
    <source>
        <strain evidence="12 13">JJ</strain>
    </source>
</reference>
<dbReference type="GO" id="GO:0005524">
    <property type="term" value="F:ATP binding"/>
    <property type="evidence" value="ECO:0007669"/>
    <property type="project" value="UniProtKB-UniRule"/>
</dbReference>
<comment type="caution">
    <text evidence="12">The sequence shown here is derived from an EMBL/GenBank/DDBJ whole genome shotgun (WGS) entry which is preliminary data.</text>
</comment>
<dbReference type="NCBIfam" id="TIGR00211">
    <property type="entry name" value="glyS"/>
    <property type="match status" value="1"/>
</dbReference>
<proteinExistence type="inferred from homology"/>
<dbReference type="InterPro" id="IPR006194">
    <property type="entry name" value="Gly-tRNA-synth_heterodimer"/>
</dbReference>
<comment type="similarity">
    <text evidence="2 10">Belongs to the class-II aminoacyl-tRNA synthetase family.</text>
</comment>
<keyword evidence="7 10" id="KW-0648">Protein biosynthesis</keyword>
<dbReference type="SUPFAM" id="SSF109604">
    <property type="entry name" value="HD-domain/PDEase-like"/>
    <property type="match status" value="1"/>
</dbReference>
<accession>E1JRI1</accession>
<evidence type="ECO:0000256" key="10">
    <source>
        <dbReference type="HAMAP-Rule" id="MF_00255"/>
    </source>
</evidence>
<name>E1JRI1_SOLFR</name>
<evidence type="ECO:0000256" key="9">
    <source>
        <dbReference type="ARBA" id="ARBA00047937"/>
    </source>
</evidence>
<dbReference type="GO" id="GO:0004814">
    <property type="term" value="F:arginine-tRNA ligase activity"/>
    <property type="evidence" value="ECO:0007669"/>
    <property type="project" value="InterPro"/>
</dbReference>
<sequence>MPHFLFEIGFEEMPARFLAGLTEEARALFSEELAQVKLGSDAVAAFATPRRLVVSIPELAEASPREEEVVTGPPERVGFDASGNPTPAASGFAKGQGKDVADVFVMETEKGRYLALRKTVGGETAMNLLPGICQDVVKKLSFPKRMRWGSREFAFGRPVHWFLALLDDAVVPFRLDDIASGRETRGHRIMGPGPFSIATAKDYFAVIRDQGKVILDAREREGMVRSQAEKLAAEAGGTAVINPTLLMEVTGLTEHPVVVLGRFDPKFLDVPREVLITSMESHQKSFAVQDGKGGLLPVFLTTLGLMPADLELVRRGWQRVLTARLEDARFFWEADLGTDIETWQKKLESVVFLAGLGSMRDKARRLERLCGVVAELSGKPEIMLEASQAGGLSKVDLVSTMVGEFAELQGIMGGIYVRRKGQSETVSRAVGEQYLPAGPDSPVPATLAGAILSVADKADTLAGCFGNDMAPTGAADPYALRRAALGICRIVIEHGLRFDLMELLQAAIDGYGDLKFKVDRTHLLAKLLDFFGQRLRAYFTGRGFDTLVVEAAVGASFTDIAALAERVAALAAFAATPDFGQAVLTFKRAANIIRKQGVGAGVPLSGAIKPELLEEQAEKDLAAACEAVFPRYDALFHAGDYAAVLDVLYELRPTVDAFFDNVMVMCDAMDVRLNRLNLLKALVDRLGRVADFAALQV</sequence>
<dbReference type="GO" id="GO:0005829">
    <property type="term" value="C:cytosol"/>
    <property type="evidence" value="ECO:0007669"/>
    <property type="project" value="TreeGrafter"/>
</dbReference>
<dbReference type="InterPro" id="IPR015944">
    <property type="entry name" value="Gly-tRNA-synth_bsu"/>
</dbReference>
<evidence type="ECO:0000256" key="2">
    <source>
        <dbReference type="ARBA" id="ARBA00008226"/>
    </source>
</evidence>
<evidence type="ECO:0000313" key="12">
    <source>
        <dbReference type="EMBL" id="EFL53182.1"/>
    </source>
</evidence>
<dbReference type="AlphaFoldDB" id="E1JRI1"/>
<dbReference type="PROSITE" id="PS50861">
    <property type="entry name" value="AA_TRNA_LIGASE_II_GLYAB"/>
    <property type="match status" value="1"/>
</dbReference>
<comment type="subunit">
    <text evidence="10">Tetramer of two alpha and two beta subunits.</text>
</comment>
<dbReference type="OrthoDB" id="9775440at2"/>
<evidence type="ECO:0000256" key="3">
    <source>
        <dbReference type="ARBA" id="ARBA00022490"/>
    </source>
</evidence>
<comment type="catalytic activity">
    <reaction evidence="9 10">
        <text>tRNA(Gly) + glycine + ATP = glycyl-tRNA(Gly) + AMP + diphosphate</text>
        <dbReference type="Rhea" id="RHEA:16013"/>
        <dbReference type="Rhea" id="RHEA-COMP:9664"/>
        <dbReference type="Rhea" id="RHEA-COMP:9683"/>
        <dbReference type="ChEBI" id="CHEBI:30616"/>
        <dbReference type="ChEBI" id="CHEBI:33019"/>
        <dbReference type="ChEBI" id="CHEBI:57305"/>
        <dbReference type="ChEBI" id="CHEBI:78442"/>
        <dbReference type="ChEBI" id="CHEBI:78522"/>
        <dbReference type="ChEBI" id="CHEBI:456215"/>
        <dbReference type="EC" id="6.1.1.14"/>
    </reaction>
</comment>
<keyword evidence="3 10" id="KW-0963">Cytoplasm</keyword>
<dbReference type="PANTHER" id="PTHR30075:SF2">
    <property type="entry name" value="GLYCINE--TRNA LIGASE, CHLOROPLASTIC_MITOCHONDRIAL 2"/>
    <property type="match status" value="1"/>
</dbReference>
<gene>
    <name evidence="10" type="primary">glyS</name>
    <name evidence="12" type="ORF">DesfrDRAFT_0230</name>
</gene>
<evidence type="ECO:0000313" key="13">
    <source>
        <dbReference type="Proteomes" id="UP000006250"/>
    </source>
</evidence>
<organism evidence="12 13">
    <name type="scientific">Solidesulfovibrio fructosivorans JJ]</name>
    <dbReference type="NCBI Taxonomy" id="596151"/>
    <lineage>
        <taxon>Bacteria</taxon>
        <taxon>Pseudomonadati</taxon>
        <taxon>Thermodesulfobacteriota</taxon>
        <taxon>Desulfovibrionia</taxon>
        <taxon>Desulfovibrionales</taxon>
        <taxon>Desulfovibrionaceae</taxon>
        <taxon>Solidesulfovibrio</taxon>
    </lineage>
</organism>
<dbReference type="Proteomes" id="UP000006250">
    <property type="component" value="Unassembled WGS sequence"/>
</dbReference>
<evidence type="ECO:0000256" key="1">
    <source>
        <dbReference type="ARBA" id="ARBA00004496"/>
    </source>
</evidence>
<keyword evidence="13" id="KW-1185">Reference proteome</keyword>
<dbReference type="RefSeq" id="WP_005990277.1">
    <property type="nucleotide sequence ID" value="NZ_AECZ01000001.1"/>
</dbReference>